<feature type="domain" description="PID" evidence="4">
    <location>
        <begin position="127"/>
        <end position="250"/>
    </location>
</feature>
<dbReference type="Pfam" id="PF00566">
    <property type="entry name" value="RabGAP-TBC"/>
    <property type="match status" value="1"/>
</dbReference>
<proteinExistence type="evidence at transcript level"/>
<dbReference type="SMART" id="SM00164">
    <property type="entry name" value="TBC"/>
    <property type="match status" value="1"/>
</dbReference>
<dbReference type="PROSITE" id="PS50086">
    <property type="entry name" value="TBC_RABGAP"/>
    <property type="match status" value="1"/>
</dbReference>
<feature type="compositionally biased region" description="Polar residues" evidence="3">
    <location>
        <begin position="30"/>
        <end position="41"/>
    </location>
</feature>
<dbReference type="AlphaFoldDB" id="A0A131XQY4"/>
<feature type="compositionally biased region" description="Low complexity" evidence="3">
    <location>
        <begin position="86"/>
        <end position="102"/>
    </location>
</feature>
<feature type="domain" description="Rab-GAP TBC" evidence="5">
    <location>
        <begin position="556"/>
        <end position="742"/>
    </location>
</feature>
<dbReference type="FunFam" id="1.10.8.270:FF:000001">
    <property type="entry name" value="TBC1 domain family member 1"/>
    <property type="match status" value="1"/>
</dbReference>
<accession>A0A131XQY4</accession>
<feature type="region of interest" description="Disordered" evidence="3">
    <location>
        <begin position="489"/>
        <end position="519"/>
    </location>
</feature>
<dbReference type="GO" id="GO:0031267">
    <property type="term" value="F:small GTPase binding"/>
    <property type="evidence" value="ECO:0007669"/>
    <property type="project" value="TreeGrafter"/>
</dbReference>
<dbReference type="PANTHER" id="PTHR47219">
    <property type="entry name" value="RAB GTPASE-ACTIVATING PROTEIN 1-LIKE"/>
    <property type="match status" value="1"/>
</dbReference>
<dbReference type="SUPFAM" id="SSF50729">
    <property type="entry name" value="PH domain-like"/>
    <property type="match status" value="1"/>
</dbReference>
<feature type="coiled-coil region" evidence="2">
    <location>
        <begin position="795"/>
        <end position="942"/>
    </location>
</feature>
<feature type="coiled-coil region" evidence="2">
    <location>
        <begin position="996"/>
        <end position="1030"/>
    </location>
</feature>
<dbReference type="PANTHER" id="PTHR47219:SF9">
    <property type="entry name" value="GTPASE ACTIVATING PROTEIN AND CENTROSOME-ASSOCIATED, ISOFORM B"/>
    <property type="match status" value="1"/>
</dbReference>
<dbReference type="Pfam" id="PF00640">
    <property type="entry name" value="PID"/>
    <property type="match status" value="1"/>
</dbReference>
<dbReference type="InterPro" id="IPR022164">
    <property type="entry name" value="Kinesin-like"/>
</dbReference>
<feature type="compositionally biased region" description="Basic and acidic residues" evidence="3">
    <location>
        <begin position="103"/>
        <end position="120"/>
    </location>
</feature>
<evidence type="ECO:0000256" key="1">
    <source>
        <dbReference type="ARBA" id="ARBA00022468"/>
    </source>
</evidence>
<dbReference type="InterPro" id="IPR006020">
    <property type="entry name" value="PTB/PI_dom"/>
</dbReference>
<keyword evidence="2" id="KW-0175">Coiled coil</keyword>
<dbReference type="PROSITE" id="PS01179">
    <property type="entry name" value="PID"/>
    <property type="match status" value="1"/>
</dbReference>
<name>A0A131XQY4_IXORI</name>
<dbReference type="InterPro" id="IPR035969">
    <property type="entry name" value="Rab-GAP_TBC_sf"/>
</dbReference>
<dbReference type="Gene3D" id="1.10.472.80">
    <property type="entry name" value="Ypt/Rab-GAP domain of gyp1p, domain 3"/>
    <property type="match status" value="1"/>
</dbReference>
<feature type="region of interest" description="Disordered" evidence="3">
    <location>
        <begin position="968"/>
        <end position="993"/>
    </location>
</feature>
<feature type="region of interest" description="Disordered" evidence="3">
    <location>
        <begin position="27"/>
        <end position="120"/>
    </location>
</feature>
<dbReference type="SMART" id="SM00462">
    <property type="entry name" value="PTB"/>
    <property type="match status" value="1"/>
</dbReference>
<dbReference type="EMBL" id="GEFM01007004">
    <property type="protein sequence ID" value="JAP68792.1"/>
    <property type="molecule type" value="mRNA"/>
</dbReference>
<sequence>MEEEASSDSLATSEEYELVCADQPRLSIAGNGSQDQLQSRLTELLAEGATGRQAAPSEGPPPPAETGPTGEVGDADQAMKAPVEVSNSSGSAGSPAAAQASEGRGDLDQGMPEEQHPHGREQAFDQVAYLGCAAINAPRSELEIQRNMAILNDQSADQHIQVALVVPPDSEGVVAVYESSTRSEVASFPIQRILFCARGALGSPEQHCFAFTCSHGSSPESAIFQCHVFRCGRGGPPAVQRVLHSFAAAFRRVPRTPAPSGPAPPFSSVGTGVPNNEQVHTFEATLDVREEDQRGNFSACARDKDCFKFRCNLEKVVQVTVQQTASTRELGIERCFGMLICPGRHVKHSDMQLIGMVSMAKSTVGTEPTAYQITGQWNPLDPAFELLNTETSRDTRVYLTVAVDLVVSGVQEPVRFVIETKAKIFPQAEKFWYFSRKPFQEDFYLRLREVDPDQATTEHSWEVVSVSSGSQIRRKAALSLALDQQALALHDPSPNSPSAEDSDVDEPLLSGTGDVSKDCSEGELEGWAQVLAKWRQAGLGPDAAPRALGPLVRAHGIPEALRGEVWQLLAGAAQDPGAAQAYRLLLARDCPCEGVIQRDVHRTFPAHDFFRESGGAGQDSLYKICKAYAVQDPEVGYCQGLSFLAAALLLHMPEEEAFGVFCKVMRDYGLRDLFRNSFECLHLKLFQLERLMEDQLPELHAHFLDLGVEAHMFGSQWFLTLFTAKFPLHVVFFILDLFLLDGMDTLFQVAVALLTLSCRDLLALDFEGVLKHFRVAVPKKYRSEEAAKTLLHTAVAIKVKKLKRYEREYQVHKEQERQMEDPVQVLQKEKQRLMESNLRLERENDELAHELVASKIQLRRDLDSAEDRADALSKELQTTASSLAELEEEKKRLDTEVVQVKEMCRRELQSAEAEAQRKTTILAEYKQICSQLSQQLEREQRRNKESLGALRAQACECCAALVQRVGEGGPLAPGGDSGGPHPGPPDHDGDDPGAQLRQLELELAQTKLALVEAQCRNQDLTHQLSCASAELHASKNTWLHKTLSSIREVARKEPASPGTNPKEATGPSA</sequence>
<dbReference type="GO" id="GO:0005096">
    <property type="term" value="F:GTPase activator activity"/>
    <property type="evidence" value="ECO:0007669"/>
    <property type="project" value="UniProtKB-KW"/>
</dbReference>
<feature type="compositionally biased region" description="Gly residues" evidence="3">
    <location>
        <begin position="968"/>
        <end position="980"/>
    </location>
</feature>
<dbReference type="Gene3D" id="1.10.8.270">
    <property type="entry name" value="putative rabgap domain of human tbc1 domain family member 14 like domains"/>
    <property type="match status" value="1"/>
</dbReference>
<dbReference type="InterPro" id="IPR011993">
    <property type="entry name" value="PH-like_dom_sf"/>
</dbReference>
<reference evidence="6" key="1">
    <citation type="submission" date="2016-02" db="EMBL/GenBank/DDBJ databases">
        <title>RNAseq analyses of the midgut from blood- or serum-fed Ixodes ricinus ticks.</title>
        <authorList>
            <person name="Perner J."/>
            <person name="Provaznik J."/>
            <person name="Schrenkova J."/>
            <person name="Urbanova V."/>
            <person name="Ribeiro J.M."/>
            <person name="Kopacek P."/>
        </authorList>
    </citation>
    <scope>NUCLEOTIDE SEQUENCE</scope>
    <source>
        <tissue evidence="6">Gut</tissue>
    </source>
</reference>
<dbReference type="SUPFAM" id="SSF47923">
    <property type="entry name" value="Ypt/Rab-GAP domain of gyp1p"/>
    <property type="match status" value="2"/>
</dbReference>
<organism evidence="6">
    <name type="scientific">Ixodes ricinus</name>
    <name type="common">Common tick</name>
    <name type="synonym">Acarus ricinus</name>
    <dbReference type="NCBI Taxonomy" id="34613"/>
    <lineage>
        <taxon>Eukaryota</taxon>
        <taxon>Metazoa</taxon>
        <taxon>Ecdysozoa</taxon>
        <taxon>Arthropoda</taxon>
        <taxon>Chelicerata</taxon>
        <taxon>Arachnida</taxon>
        <taxon>Acari</taxon>
        <taxon>Parasitiformes</taxon>
        <taxon>Ixodida</taxon>
        <taxon>Ixodoidea</taxon>
        <taxon>Ixodidae</taxon>
        <taxon>Ixodinae</taxon>
        <taxon>Ixodes</taxon>
    </lineage>
</organism>
<evidence type="ECO:0000259" key="4">
    <source>
        <dbReference type="PROSITE" id="PS01179"/>
    </source>
</evidence>
<dbReference type="Pfam" id="PF12473">
    <property type="entry name" value="DUF3694"/>
    <property type="match status" value="1"/>
</dbReference>
<evidence type="ECO:0000259" key="5">
    <source>
        <dbReference type="PROSITE" id="PS50086"/>
    </source>
</evidence>
<keyword evidence="1" id="KW-0343">GTPase activation</keyword>
<evidence type="ECO:0000256" key="2">
    <source>
        <dbReference type="SAM" id="Coils"/>
    </source>
</evidence>
<dbReference type="Gene3D" id="1.10.10.750">
    <property type="entry name" value="Ypt/Rab-GAP domain of gyp1p, domain 1"/>
    <property type="match status" value="1"/>
</dbReference>
<protein>
    <submittedName>
        <fullName evidence="6">Putative rab gtpase-activating protein 1</fullName>
    </submittedName>
</protein>
<feature type="region of interest" description="Disordered" evidence="3">
    <location>
        <begin position="1048"/>
        <end position="1069"/>
    </location>
</feature>
<evidence type="ECO:0000313" key="6">
    <source>
        <dbReference type="EMBL" id="JAP68792.1"/>
    </source>
</evidence>
<dbReference type="Gene3D" id="2.30.29.30">
    <property type="entry name" value="Pleckstrin-homology domain (PH domain)/Phosphotyrosine-binding domain (PTB)"/>
    <property type="match status" value="1"/>
</dbReference>
<dbReference type="InterPro" id="IPR050302">
    <property type="entry name" value="Rab_GAP_TBC_domain"/>
</dbReference>
<dbReference type="CDD" id="cd01211">
    <property type="entry name" value="PTB_Rab6GAP"/>
    <property type="match status" value="1"/>
</dbReference>
<dbReference type="InterPro" id="IPR000195">
    <property type="entry name" value="Rab-GAP-TBC_dom"/>
</dbReference>
<evidence type="ECO:0000256" key="3">
    <source>
        <dbReference type="SAM" id="MobiDB-lite"/>
    </source>
</evidence>
<dbReference type="FunFam" id="1.10.472.80:FF:000027">
    <property type="entry name" value="GTPase activating protein (Evi5)"/>
    <property type="match status" value="1"/>
</dbReference>